<dbReference type="InterPro" id="IPR027417">
    <property type="entry name" value="P-loop_NTPase"/>
</dbReference>
<dbReference type="Proteomes" id="UP001521116">
    <property type="component" value="Unassembled WGS sequence"/>
</dbReference>
<organism evidence="2 3">
    <name type="scientific">Neofusicoccum ribis</name>
    <dbReference type="NCBI Taxonomy" id="45134"/>
    <lineage>
        <taxon>Eukaryota</taxon>
        <taxon>Fungi</taxon>
        <taxon>Dikarya</taxon>
        <taxon>Ascomycota</taxon>
        <taxon>Pezizomycotina</taxon>
        <taxon>Dothideomycetes</taxon>
        <taxon>Dothideomycetes incertae sedis</taxon>
        <taxon>Botryosphaeriales</taxon>
        <taxon>Botryosphaeriaceae</taxon>
        <taxon>Neofusicoccum</taxon>
    </lineage>
</organism>
<name>A0ABR3SX95_9PEZI</name>
<sequence>MVHYDSPLSDLEAMLLPPVIHGFFMKEKKWIGLLVENVGHIEWNKDAYERLVLPQSTKDLVKALIMVRKSKSGAKLGMSLAGKRDDIIAGKGNGLIMLLHGGPGTGKTLTAGRHIIPFQSWQLADEEQKVFLRVLEYYEGILILTSNRVGTLDEAFKSRIQVALQYPPLNRPSRKQIWRNFFDMLETDDEEINLHELRRRIDELTSHEMNGRQIRNVLTTARQLAMYKQETLGWDHLEQAIKTASAFDTYLKNVHGHTDEQWAADNKLR</sequence>
<gene>
    <name evidence="2" type="ORF">SLS56_004445</name>
</gene>
<evidence type="ECO:0000313" key="2">
    <source>
        <dbReference type="EMBL" id="KAL1631198.1"/>
    </source>
</evidence>
<dbReference type="PANTHER" id="PTHR46411">
    <property type="entry name" value="FAMILY ATPASE, PUTATIVE-RELATED"/>
    <property type="match status" value="1"/>
</dbReference>
<dbReference type="InterPro" id="IPR056599">
    <property type="entry name" value="AAA_lid_fung"/>
</dbReference>
<dbReference type="PANTHER" id="PTHR46411:SF2">
    <property type="entry name" value="AAA+ ATPASE DOMAIN-CONTAINING PROTEIN"/>
    <property type="match status" value="1"/>
</dbReference>
<protein>
    <recommendedName>
        <fullName evidence="1">AAA+ ATPase lid domain-containing protein</fullName>
    </recommendedName>
</protein>
<accession>A0ABR3SX95</accession>
<proteinExistence type="predicted"/>
<comment type="caution">
    <text evidence="2">The sequence shown here is derived from an EMBL/GenBank/DDBJ whole genome shotgun (WGS) entry which is preliminary data.</text>
</comment>
<dbReference type="Pfam" id="PF23232">
    <property type="entry name" value="AAA_lid_13"/>
    <property type="match status" value="1"/>
</dbReference>
<dbReference type="EMBL" id="JAJVDC020000040">
    <property type="protein sequence ID" value="KAL1631198.1"/>
    <property type="molecule type" value="Genomic_DNA"/>
</dbReference>
<evidence type="ECO:0000259" key="1">
    <source>
        <dbReference type="Pfam" id="PF23232"/>
    </source>
</evidence>
<evidence type="ECO:0000313" key="3">
    <source>
        <dbReference type="Proteomes" id="UP001521116"/>
    </source>
</evidence>
<reference evidence="2 3" key="1">
    <citation type="submission" date="2024-02" db="EMBL/GenBank/DDBJ databases">
        <title>De novo assembly and annotation of 12 fungi associated with fruit tree decline syndrome in Ontario, Canada.</title>
        <authorList>
            <person name="Sulman M."/>
            <person name="Ellouze W."/>
            <person name="Ilyukhin E."/>
        </authorList>
    </citation>
    <scope>NUCLEOTIDE SEQUENCE [LARGE SCALE GENOMIC DNA]</scope>
    <source>
        <strain evidence="2 3">M1-105</strain>
    </source>
</reference>
<keyword evidence="3" id="KW-1185">Reference proteome</keyword>
<dbReference type="Gene3D" id="3.40.50.300">
    <property type="entry name" value="P-loop containing nucleotide triphosphate hydrolases"/>
    <property type="match status" value="1"/>
</dbReference>
<feature type="domain" description="AAA+ ATPase lid" evidence="1">
    <location>
        <begin position="169"/>
        <end position="257"/>
    </location>
</feature>
<dbReference type="SUPFAM" id="SSF52540">
    <property type="entry name" value="P-loop containing nucleoside triphosphate hydrolases"/>
    <property type="match status" value="1"/>
</dbReference>